<reference evidence="6" key="1">
    <citation type="journal article" date="2019" name="Int. J. Syst. Evol. Microbiol.">
        <title>The Global Catalogue of Microorganisms (GCM) 10K type strain sequencing project: providing services to taxonomists for standard genome sequencing and annotation.</title>
        <authorList>
            <consortium name="The Broad Institute Genomics Platform"/>
            <consortium name="The Broad Institute Genome Sequencing Center for Infectious Disease"/>
            <person name="Wu L."/>
            <person name="Ma J."/>
        </authorList>
    </citation>
    <scope>NUCLEOTIDE SEQUENCE [LARGE SCALE GENOMIC DNA]</scope>
    <source>
        <strain evidence="6">CGMCC 1.12942</strain>
    </source>
</reference>
<sequence length="143" mass="16203">MYIVIGLAGLALGLRLFFGLYQVQGDGMEPTLKNQGFYLVMSRPLTLKKGDIVVFRTNTGKPLIRRVIGLPNQTVEIKKSKVYVDGKLLHEPYVTRAEGIGDTEVVNIPENHYYLLSDDRADTWDSRRMGTIHQNQLLGKFIH</sequence>
<dbReference type="Proteomes" id="UP001596500">
    <property type="component" value="Unassembled WGS sequence"/>
</dbReference>
<comment type="catalytic activity">
    <reaction evidence="3">
        <text>Cleavage of hydrophobic, N-terminal signal or leader sequences from secreted and periplasmic proteins.</text>
        <dbReference type="EC" id="3.4.21.89"/>
    </reaction>
</comment>
<keyword evidence="3 5" id="KW-0378">Hydrolase</keyword>
<dbReference type="RefSeq" id="WP_379863075.1">
    <property type="nucleotide sequence ID" value="NZ_JBHTBW010000005.1"/>
</dbReference>
<evidence type="ECO:0000256" key="3">
    <source>
        <dbReference type="RuleBase" id="RU362042"/>
    </source>
</evidence>
<name>A0ABW2RFU0_9BACL</name>
<evidence type="ECO:0000256" key="1">
    <source>
        <dbReference type="ARBA" id="ARBA00004401"/>
    </source>
</evidence>
<dbReference type="GO" id="GO:0009003">
    <property type="term" value="F:signal peptidase activity"/>
    <property type="evidence" value="ECO:0007669"/>
    <property type="project" value="UniProtKB-EC"/>
</dbReference>
<proteinExistence type="inferred from homology"/>
<dbReference type="EC" id="3.4.21.89" evidence="3"/>
<dbReference type="InterPro" id="IPR000223">
    <property type="entry name" value="Pept_S26A_signal_pept_1"/>
</dbReference>
<comment type="similarity">
    <text evidence="2 3">Belongs to the peptidase S26 family.</text>
</comment>
<dbReference type="SUPFAM" id="SSF51306">
    <property type="entry name" value="LexA/Signal peptidase"/>
    <property type="match status" value="1"/>
</dbReference>
<dbReference type="Gene3D" id="2.10.109.10">
    <property type="entry name" value="Umud Fragment, subunit A"/>
    <property type="match status" value="1"/>
</dbReference>
<comment type="caution">
    <text evidence="5">The sequence shown here is derived from an EMBL/GenBank/DDBJ whole genome shotgun (WGS) entry which is preliminary data.</text>
</comment>
<dbReference type="PANTHER" id="PTHR43390">
    <property type="entry name" value="SIGNAL PEPTIDASE I"/>
    <property type="match status" value="1"/>
</dbReference>
<dbReference type="InterPro" id="IPR036286">
    <property type="entry name" value="LexA/Signal_pep-like_sf"/>
</dbReference>
<evidence type="ECO:0000313" key="6">
    <source>
        <dbReference type="Proteomes" id="UP001596500"/>
    </source>
</evidence>
<dbReference type="EMBL" id="JBHTBW010000005">
    <property type="protein sequence ID" value="MFC7439843.1"/>
    <property type="molecule type" value="Genomic_DNA"/>
</dbReference>
<dbReference type="CDD" id="cd06462">
    <property type="entry name" value="Peptidase_S24_S26"/>
    <property type="match status" value="1"/>
</dbReference>
<protein>
    <recommendedName>
        <fullName evidence="3">Signal peptidase I</fullName>
        <ecNumber evidence="3">3.4.21.89</ecNumber>
    </recommendedName>
</protein>
<comment type="subcellular location">
    <subcellularLocation>
        <location evidence="1">Cell membrane</location>
        <topology evidence="1">Single-pass type II membrane protein</topology>
    </subcellularLocation>
    <subcellularLocation>
        <location evidence="3">Membrane</location>
        <topology evidence="3">Single-pass type II membrane protein</topology>
    </subcellularLocation>
</comment>
<organism evidence="5 6">
    <name type="scientific">Laceyella putida</name>
    <dbReference type="NCBI Taxonomy" id="110101"/>
    <lineage>
        <taxon>Bacteria</taxon>
        <taxon>Bacillati</taxon>
        <taxon>Bacillota</taxon>
        <taxon>Bacilli</taxon>
        <taxon>Bacillales</taxon>
        <taxon>Thermoactinomycetaceae</taxon>
        <taxon>Laceyella</taxon>
    </lineage>
</organism>
<evidence type="ECO:0000313" key="5">
    <source>
        <dbReference type="EMBL" id="MFC7439843.1"/>
    </source>
</evidence>
<feature type="domain" description="Peptidase S26" evidence="4">
    <location>
        <begin position="6"/>
        <end position="141"/>
    </location>
</feature>
<dbReference type="NCBIfam" id="TIGR02227">
    <property type="entry name" value="sigpep_I_bact"/>
    <property type="match status" value="1"/>
</dbReference>
<dbReference type="Pfam" id="PF10502">
    <property type="entry name" value="Peptidase_S26"/>
    <property type="match status" value="1"/>
</dbReference>
<dbReference type="InterPro" id="IPR019533">
    <property type="entry name" value="Peptidase_S26"/>
</dbReference>
<keyword evidence="3" id="KW-0645">Protease</keyword>
<dbReference type="PANTHER" id="PTHR43390:SF1">
    <property type="entry name" value="CHLOROPLAST PROCESSING PEPTIDASE"/>
    <property type="match status" value="1"/>
</dbReference>
<evidence type="ECO:0000259" key="4">
    <source>
        <dbReference type="Pfam" id="PF10502"/>
    </source>
</evidence>
<dbReference type="PRINTS" id="PR00727">
    <property type="entry name" value="LEADERPTASE"/>
</dbReference>
<accession>A0ABW2RFU0</accession>
<gene>
    <name evidence="5" type="primary">lepB</name>
    <name evidence="5" type="ORF">ACFQNG_01510</name>
</gene>
<evidence type="ECO:0000256" key="2">
    <source>
        <dbReference type="ARBA" id="ARBA00009370"/>
    </source>
</evidence>
<keyword evidence="6" id="KW-1185">Reference proteome</keyword>